<dbReference type="AlphaFoldDB" id="A0A7J6M8S0"/>
<evidence type="ECO:0000256" key="4">
    <source>
        <dbReference type="ARBA" id="ARBA00022801"/>
    </source>
</evidence>
<dbReference type="Proteomes" id="UP000572268">
    <property type="component" value="Unassembled WGS sequence"/>
</dbReference>
<comment type="similarity">
    <text evidence="1">Belongs to the isochorismatase family.</text>
</comment>
<dbReference type="NCBIfam" id="NF008623">
    <property type="entry name" value="PRK11609.1"/>
    <property type="match status" value="1"/>
</dbReference>
<evidence type="ECO:0000259" key="8">
    <source>
        <dbReference type="Pfam" id="PF00857"/>
    </source>
</evidence>
<organism evidence="9 10">
    <name type="scientific">Perkinsus olseni</name>
    <name type="common">Perkinsus atlanticus</name>
    <dbReference type="NCBI Taxonomy" id="32597"/>
    <lineage>
        <taxon>Eukaryota</taxon>
        <taxon>Sar</taxon>
        <taxon>Alveolata</taxon>
        <taxon>Perkinsozoa</taxon>
        <taxon>Perkinsea</taxon>
        <taxon>Perkinsida</taxon>
        <taxon>Perkinsidae</taxon>
        <taxon>Perkinsus</taxon>
    </lineage>
</organism>
<evidence type="ECO:0000313" key="10">
    <source>
        <dbReference type="Proteomes" id="UP000572268"/>
    </source>
</evidence>
<evidence type="ECO:0000313" key="9">
    <source>
        <dbReference type="EMBL" id="KAF4667973.1"/>
    </source>
</evidence>
<dbReference type="CDD" id="cd01011">
    <property type="entry name" value="nicotinamidase"/>
    <property type="match status" value="1"/>
</dbReference>
<keyword evidence="4" id="KW-0378">Hydrolase</keyword>
<evidence type="ECO:0000256" key="1">
    <source>
        <dbReference type="ARBA" id="ARBA00006336"/>
    </source>
</evidence>
<sequence>MPDSVNLLGSLGNIALQARLALRCLPKGLTADGHPQRFYFVISSLLALSCSDRPTHMTKTALIVVDVQNDFCKGGSLEVPDGDAVVPVINSLREELSPVTSLVCLTQDWHPPGHTSFQSTHASEGAKLFQPFKLEDGTEQMMWPDHCVQGTRGAQFNDGLIIKSTDKIIKKGTDLKVDSYSGFFDNNKICQTDLDPILKAAQIGRVIVVGLAFDYCVGFTALDAVGLGYDVIVVEDATRPVASDSAAAMRTRLEKAGVKLMTAEEVESAAAKWSIR</sequence>
<keyword evidence="2" id="KW-0662">Pyridine nucleotide biosynthesis</keyword>
<dbReference type="InterPro" id="IPR036380">
    <property type="entry name" value="Isochorismatase-like_sf"/>
</dbReference>
<dbReference type="EC" id="3.5.1.19" evidence="6"/>
<evidence type="ECO:0000256" key="3">
    <source>
        <dbReference type="ARBA" id="ARBA00022723"/>
    </source>
</evidence>
<dbReference type="Gene3D" id="3.40.50.850">
    <property type="entry name" value="Isochorismatase-like"/>
    <property type="match status" value="1"/>
</dbReference>
<comment type="pathway">
    <text evidence="5">Cofactor biosynthesis; nicotinate biosynthesis; nicotinate from nicotinamide: step 1/1.</text>
</comment>
<name>A0A7J6M8S0_PEROL</name>
<dbReference type="SUPFAM" id="SSF52499">
    <property type="entry name" value="Isochorismatase-like hydrolases"/>
    <property type="match status" value="1"/>
</dbReference>
<feature type="domain" description="Isochorismatase-like" evidence="8">
    <location>
        <begin position="60"/>
        <end position="265"/>
    </location>
</feature>
<dbReference type="GO" id="GO:0019363">
    <property type="term" value="P:pyridine nucleotide biosynthetic process"/>
    <property type="evidence" value="ECO:0007669"/>
    <property type="project" value="UniProtKB-KW"/>
</dbReference>
<comment type="caution">
    <text evidence="9">The sequence shown here is derived from an EMBL/GenBank/DDBJ whole genome shotgun (WGS) entry which is preliminary data.</text>
</comment>
<reference evidence="9 10" key="1">
    <citation type="submission" date="2020-04" db="EMBL/GenBank/DDBJ databases">
        <title>Perkinsus olseni comparative genomics.</title>
        <authorList>
            <person name="Bogema D.R."/>
        </authorList>
    </citation>
    <scope>NUCLEOTIDE SEQUENCE [LARGE SCALE GENOMIC DNA]</scope>
    <source>
        <strain evidence="9">ATCC PRA-31</strain>
    </source>
</reference>
<proteinExistence type="inferred from homology"/>
<dbReference type="GO" id="GO:0008936">
    <property type="term" value="F:nicotinamidase activity"/>
    <property type="evidence" value="ECO:0007669"/>
    <property type="project" value="UniProtKB-EC"/>
</dbReference>
<evidence type="ECO:0000256" key="2">
    <source>
        <dbReference type="ARBA" id="ARBA00022642"/>
    </source>
</evidence>
<dbReference type="PANTHER" id="PTHR11080:SF2">
    <property type="entry name" value="LD05707P"/>
    <property type="match status" value="1"/>
</dbReference>
<accession>A0A7J6M8S0</accession>
<keyword evidence="3" id="KW-0479">Metal-binding</keyword>
<gene>
    <name evidence="9" type="primary">PNC1_1</name>
    <name evidence="9" type="ORF">FOL46_002248</name>
</gene>
<dbReference type="GO" id="GO:0046872">
    <property type="term" value="F:metal ion binding"/>
    <property type="evidence" value="ECO:0007669"/>
    <property type="project" value="UniProtKB-KW"/>
</dbReference>
<evidence type="ECO:0000256" key="5">
    <source>
        <dbReference type="ARBA" id="ARBA00037900"/>
    </source>
</evidence>
<dbReference type="EMBL" id="JABANN010000170">
    <property type="protein sequence ID" value="KAF4667973.1"/>
    <property type="molecule type" value="Genomic_DNA"/>
</dbReference>
<dbReference type="Pfam" id="PF00857">
    <property type="entry name" value="Isochorismatase"/>
    <property type="match status" value="1"/>
</dbReference>
<dbReference type="InterPro" id="IPR052347">
    <property type="entry name" value="Isochorismatase_Nicotinamidase"/>
</dbReference>
<dbReference type="InterPro" id="IPR000868">
    <property type="entry name" value="Isochorismatase-like_dom"/>
</dbReference>
<dbReference type="FunFam" id="3.40.50.850:FF:000006">
    <property type="entry name" value="Bifunctional pyrazinamidase/nicotinamidase"/>
    <property type="match status" value="1"/>
</dbReference>
<protein>
    <recommendedName>
        <fullName evidence="6">nicotinamidase</fullName>
        <ecNumber evidence="6">3.5.1.19</ecNumber>
    </recommendedName>
    <alternativeName>
        <fullName evidence="7">Nicotinamide deamidase</fullName>
    </alternativeName>
</protein>
<dbReference type="PANTHER" id="PTHR11080">
    <property type="entry name" value="PYRAZINAMIDASE/NICOTINAMIDASE"/>
    <property type="match status" value="1"/>
</dbReference>
<evidence type="ECO:0000256" key="6">
    <source>
        <dbReference type="ARBA" id="ARBA00039017"/>
    </source>
</evidence>
<evidence type="ECO:0000256" key="7">
    <source>
        <dbReference type="ARBA" id="ARBA00043224"/>
    </source>
</evidence>